<dbReference type="EMBL" id="AMXE01000040">
    <property type="protein sequence ID" value="ENO87291.1"/>
    <property type="molecule type" value="Genomic_DNA"/>
</dbReference>
<dbReference type="Pfam" id="PF13669">
    <property type="entry name" value="Glyoxalase_4"/>
    <property type="match status" value="1"/>
</dbReference>
<sequence>MSDTGTLVSRLGTIMQLAFVPADVPGALRYWTETMGVGPFFKLSNIVVDAARYKGGPADIDFSVYIAYWGELQIEIIEQHNDAPSIYSTWRGEGREGLHHVCIVVEDMARARAVCAEAGAAVMQEIWLPGGGEAIYVDAGGGSGGLIEMICFPPDNYAFFDVMREAARGWDGSEPIRAVG</sequence>
<protein>
    <recommendedName>
        <fullName evidence="1">VOC domain-containing protein</fullName>
    </recommendedName>
</protein>
<evidence type="ECO:0000313" key="3">
    <source>
        <dbReference type="Proteomes" id="UP000013232"/>
    </source>
</evidence>
<dbReference type="SUPFAM" id="SSF54593">
    <property type="entry name" value="Glyoxalase/Bleomycin resistance protein/Dihydroxybiphenyl dioxygenase"/>
    <property type="match status" value="1"/>
</dbReference>
<dbReference type="InterPro" id="IPR029068">
    <property type="entry name" value="Glyas_Bleomycin-R_OHBP_Dase"/>
</dbReference>
<dbReference type="RefSeq" id="WP_004338712.1">
    <property type="nucleotide sequence ID" value="NZ_AMXE01000040.1"/>
</dbReference>
<dbReference type="Gene3D" id="3.10.180.10">
    <property type="entry name" value="2,3-Dihydroxybiphenyl 1,2-Dioxygenase, domain 1"/>
    <property type="match status" value="1"/>
</dbReference>
<dbReference type="PROSITE" id="PS51819">
    <property type="entry name" value="VOC"/>
    <property type="match status" value="1"/>
</dbReference>
<proteinExistence type="predicted"/>
<dbReference type="AlphaFoldDB" id="N6XZM0"/>
<dbReference type="Proteomes" id="UP000013232">
    <property type="component" value="Unassembled WGS sequence"/>
</dbReference>
<keyword evidence="3" id="KW-1185">Reference proteome</keyword>
<organism evidence="2 3">
    <name type="scientific">Thauera linaloolentis (strain DSM 12138 / JCM 21573 / CCUG 41526 / CIP 105981 / IAM 15112 / NBRC 102519 / 47Lol)</name>
    <dbReference type="NCBI Taxonomy" id="1123367"/>
    <lineage>
        <taxon>Bacteria</taxon>
        <taxon>Pseudomonadati</taxon>
        <taxon>Pseudomonadota</taxon>
        <taxon>Betaproteobacteria</taxon>
        <taxon>Rhodocyclales</taxon>
        <taxon>Zoogloeaceae</taxon>
        <taxon>Thauera</taxon>
    </lineage>
</organism>
<dbReference type="OrthoDB" id="9792173at2"/>
<dbReference type="eggNOG" id="COG0346">
    <property type="taxonomic scope" value="Bacteria"/>
</dbReference>
<name>N6XZM0_THAL4</name>
<comment type="caution">
    <text evidence="2">The sequence shown here is derived from an EMBL/GenBank/DDBJ whole genome shotgun (WGS) entry which is preliminary data.</text>
</comment>
<gene>
    <name evidence="2" type="ORF">C666_11380</name>
</gene>
<feature type="domain" description="VOC" evidence="1">
    <location>
        <begin position="13"/>
        <end position="152"/>
    </location>
</feature>
<reference evidence="2 3" key="1">
    <citation type="submission" date="2012-09" db="EMBL/GenBank/DDBJ databases">
        <title>Draft Genome Sequences of 6 Strains from Genus Thauera.</title>
        <authorList>
            <person name="Liu B."/>
            <person name="Shapleigh J.P."/>
            <person name="Frostegard A.H."/>
        </authorList>
    </citation>
    <scope>NUCLEOTIDE SEQUENCE [LARGE SCALE GENOMIC DNA]</scope>
    <source>
        <strain evidence="3">47Lol / DSM 12138</strain>
    </source>
</reference>
<dbReference type="InterPro" id="IPR037523">
    <property type="entry name" value="VOC_core"/>
</dbReference>
<evidence type="ECO:0000313" key="2">
    <source>
        <dbReference type="EMBL" id="ENO87291.1"/>
    </source>
</evidence>
<evidence type="ECO:0000259" key="1">
    <source>
        <dbReference type="PROSITE" id="PS51819"/>
    </source>
</evidence>
<accession>N6XZM0</accession>
<dbReference type="STRING" id="1123367.GCA_000621305_02721"/>